<evidence type="ECO:0000256" key="6">
    <source>
        <dbReference type="RuleBase" id="RU367018"/>
    </source>
</evidence>
<dbReference type="PANTHER" id="PTHR31669:SF179">
    <property type="entry name" value="PROTEIN FAR1-RELATED SEQUENCE 5"/>
    <property type="match status" value="1"/>
</dbReference>
<comment type="caution">
    <text evidence="8">The sequence shown here is derived from an EMBL/GenBank/DDBJ whole genome shotgun (WGS) entry which is preliminary data.</text>
</comment>
<comment type="subcellular location">
    <subcellularLocation>
        <location evidence="6">Nucleus</location>
    </subcellularLocation>
</comment>
<gene>
    <name evidence="8" type="ORF">IFM89_037802</name>
</gene>
<reference evidence="8 9" key="1">
    <citation type="submission" date="2020-10" db="EMBL/GenBank/DDBJ databases">
        <title>The Coptis chinensis genome and diversification of protoberbering-type alkaloids.</title>
        <authorList>
            <person name="Wang B."/>
            <person name="Shu S."/>
            <person name="Song C."/>
            <person name="Liu Y."/>
        </authorList>
    </citation>
    <scope>NUCLEOTIDE SEQUENCE [LARGE SCALE GENOMIC DNA]</scope>
    <source>
        <strain evidence="8">HL-2020</strain>
        <tissue evidence="8">Leaf</tissue>
    </source>
</reference>
<comment type="function">
    <text evidence="6">Putative transcription activator involved in regulating light control of development.</text>
</comment>
<evidence type="ECO:0000256" key="5">
    <source>
        <dbReference type="PROSITE-ProRule" id="PRU00325"/>
    </source>
</evidence>
<evidence type="ECO:0000313" key="8">
    <source>
        <dbReference type="EMBL" id="KAF9612043.1"/>
    </source>
</evidence>
<feature type="domain" description="SWIM-type" evidence="7">
    <location>
        <begin position="112"/>
        <end position="150"/>
    </location>
</feature>
<accession>A0A835IA00</accession>
<keyword evidence="2 6" id="KW-0479">Metal-binding</keyword>
<dbReference type="AlphaFoldDB" id="A0A835IA00"/>
<dbReference type="GO" id="GO:0005634">
    <property type="term" value="C:nucleus"/>
    <property type="evidence" value="ECO:0007669"/>
    <property type="project" value="UniProtKB-SubCell"/>
</dbReference>
<dbReference type="InterPro" id="IPR007527">
    <property type="entry name" value="Znf_SWIM"/>
</dbReference>
<evidence type="ECO:0000313" key="9">
    <source>
        <dbReference type="Proteomes" id="UP000631114"/>
    </source>
</evidence>
<keyword evidence="3 5" id="KW-0863">Zinc-finger</keyword>
<keyword evidence="4 6" id="KW-0862">Zinc</keyword>
<dbReference type="OrthoDB" id="2402896at2759"/>
<name>A0A835IA00_9MAGN</name>
<evidence type="ECO:0000256" key="4">
    <source>
        <dbReference type="ARBA" id="ARBA00022833"/>
    </source>
</evidence>
<evidence type="ECO:0000256" key="3">
    <source>
        <dbReference type="ARBA" id="ARBA00022771"/>
    </source>
</evidence>
<dbReference type="GO" id="GO:0008270">
    <property type="term" value="F:zinc ion binding"/>
    <property type="evidence" value="ECO:0007669"/>
    <property type="project" value="UniProtKB-UniRule"/>
</dbReference>
<keyword evidence="6" id="KW-0539">Nucleus</keyword>
<evidence type="ECO:0000256" key="2">
    <source>
        <dbReference type="ARBA" id="ARBA00022723"/>
    </source>
</evidence>
<dbReference type="PROSITE" id="PS50966">
    <property type="entry name" value="ZF_SWIM"/>
    <property type="match status" value="1"/>
</dbReference>
<dbReference type="InterPro" id="IPR031052">
    <property type="entry name" value="FHY3/FAR1"/>
</dbReference>
<dbReference type="GO" id="GO:0006355">
    <property type="term" value="P:regulation of DNA-templated transcription"/>
    <property type="evidence" value="ECO:0007669"/>
    <property type="project" value="UniProtKB-UniRule"/>
</dbReference>
<dbReference type="Proteomes" id="UP000631114">
    <property type="component" value="Unassembled WGS sequence"/>
</dbReference>
<comment type="similarity">
    <text evidence="1 6">Belongs to the FHY3/FAR1 family.</text>
</comment>
<evidence type="ECO:0000256" key="1">
    <source>
        <dbReference type="ARBA" id="ARBA00005889"/>
    </source>
</evidence>
<organism evidence="8 9">
    <name type="scientific">Coptis chinensis</name>
    <dbReference type="NCBI Taxonomy" id="261450"/>
    <lineage>
        <taxon>Eukaryota</taxon>
        <taxon>Viridiplantae</taxon>
        <taxon>Streptophyta</taxon>
        <taxon>Embryophyta</taxon>
        <taxon>Tracheophyta</taxon>
        <taxon>Spermatophyta</taxon>
        <taxon>Magnoliopsida</taxon>
        <taxon>Ranunculales</taxon>
        <taxon>Ranunculaceae</taxon>
        <taxon>Coptidoideae</taxon>
        <taxon>Coptis</taxon>
    </lineage>
</organism>
<evidence type="ECO:0000259" key="7">
    <source>
        <dbReference type="PROSITE" id="PS50966"/>
    </source>
</evidence>
<protein>
    <recommendedName>
        <fullName evidence="6">Protein FAR1-RELATED SEQUENCE</fullName>
    </recommendedName>
</protein>
<proteinExistence type="inferred from homology"/>
<sequence length="266" mass="31081">MTTQRIESINSFFYGYLNQSLPFSEFFKQYEKAIACRREVEHNEDIRSQQTRPVLKLDVPMEQQAADVYTASVFKEFHKEFCESFNYIAEETARVGTNWTYAVSRWGQNRSCLVNLNSCNNDIRVICDCQRYEIMGILCRHIFKVFTVRNIMLIPDVYFKRRWTKKAKFGVVQCDSNKELQTDHQNSLTLHYNDLCHLSFNYCAKAAISTEAYLTAKSDMEMIIQELEKVAEEDLTITQPEIEHIRALHFPAEVVNNLGSSNNPHQ</sequence>
<dbReference type="InterPro" id="IPR006564">
    <property type="entry name" value="Znf_PMZ"/>
</dbReference>
<dbReference type="Pfam" id="PF04434">
    <property type="entry name" value="SWIM"/>
    <property type="match status" value="1"/>
</dbReference>
<keyword evidence="9" id="KW-1185">Reference proteome</keyword>
<dbReference type="SMART" id="SM00575">
    <property type="entry name" value="ZnF_PMZ"/>
    <property type="match status" value="1"/>
</dbReference>
<dbReference type="PANTHER" id="PTHR31669">
    <property type="entry name" value="PROTEIN FAR1-RELATED SEQUENCE 10-RELATED"/>
    <property type="match status" value="1"/>
</dbReference>
<dbReference type="EMBL" id="JADFTS010000004">
    <property type="protein sequence ID" value="KAF9612043.1"/>
    <property type="molecule type" value="Genomic_DNA"/>
</dbReference>